<feature type="signal peptide" evidence="2">
    <location>
        <begin position="1"/>
        <end position="21"/>
    </location>
</feature>
<feature type="chain" id="PRO_5033980444" evidence="2">
    <location>
        <begin position="22"/>
        <end position="182"/>
    </location>
</feature>
<keyword evidence="2" id="KW-0732">Signal</keyword>
<dbReference type="KEGG" id="cvn:111102550"/>
<reference evidence="4" key="1">
    <citation type="submission" date="2025-08" db="UniProtKB">
        <authorList>
            <consortium name="RefSeq"/>
        </authorList>
    </citation>
    <scope>IDENTIFICATION</scope>
    <source>
        <tissue evidence="4">Whole sample</tissue>
    </source>
</reference>
<sequence length="182" mass="20424">MNSKMDSVLLITSIMLLMVHSSELVLNESLGATYPSCLPDYRWSTKFGKCVECLPGFYGSDCLETCRYPNYGYGCQQKCHCSEIICNSAKGCRELGMYMDKIDLGFTSNILLGCVVVLLAVLVLLKTFKYVLRCKSNYVYPNQPERRNTSRYDSLRFGLSSTTTPLDDFQGTTCIRGRVGTC</sequence>
<proteinExistence type="predicted"/>
<dbReference type="OrthoDB" id="6158869at2759"/>
<keyword evidence="1" id="KW-0812">Transmembrane</keyword>
<organism evidence="3 4">
    <name type="scientific">Crassostrea virginica</name>
    <name type="common">Eastern oyster</name>
    <dbReference type="NCBI Taxonomy" id="6565"/>
    <lineage>
        <taxon>Eukaryota</taxon>
        <taxon>Metazoa</taxon>
        <taxon>Spiralia</taxon>
        <taxon>Lophotrochozoa</taxon>
        <taxon>Mollusca</taxon>
        <taxon>Bivalvia</taxon>
        <taxon>Autobranchia</taxon>
        <taxon>Pteriomorphia</taxon>
        <taxon>Ostreida</taxon>
        <taxon>Ostreoidea</taxon>
        <taxon>Ostreidae</taxon>
        <taxon>Crassostrea</taxon>
    </lineage>
</organism>
<evidence type="ECO:0000313" key="4">
    <source>
        <dbReference type="RefSeq" id="XP_022291051.1"/>
    </source>
</evidence>
<gene>
    <name evidence="4" type="primary">LOC111102550</name>
</gene>
<name>A0A8B8AIF4_CRAVI</name>
<keyword evidence="1" id="KW-0472">Membrane</keyword>
<keyword evidence="3" id="KW-1185">Reference proteome</keyword>
<dbReference type="AlphaFoldDB" id="A0A8B8AIF4"/>
<evidence type="ECO:0000256" key="1">
    <source>
        <dbReference type="SAM" id="Phobius"/>
    </source>
</evidence>
<feature type="transmembrane region" description="Helical" evidence="1">
    <location>
        <begin position="104"/>
        <end position="125"/>
    </location>
</feature>
<dbReference type="RefSeq" id="XP_022291051.1">
    <property type="nucleotide sequence ID" value="XM_022435343.1"/>
</dbReference>
<evidence type="ECO:0000256" key="2">
    <source>
        <dbReference type="SAM" id="SignalP"/>
    </source>
</evidence>
<keyword evidence="1" id="KW-1133">Transmembrane helix</keyword>
<protein>
    <submittedName>
        <fullName evidence="4">Scavenger receptor class F member 1-like</fullName>
    </submittedName>
</protein>
<dbReference type="GeneID" id="111102550"/>
<evidence type="ECO:0000313" key="3">
    <source>
        <dbReference type="Proteomes" id="UP000694844"/>
    </source>
</evidence>
<dbReference type="Proteomes" id="UP000694844">
    <property type="component" value="Chromosome 7"/>
</dbReference>
<dbReference type="Gene3D" id="2.170.300.10">
    <property type="entry name" value="Tie2 ligand-binding domain superfamily"/>
    <property type="match status" value="1"/>
</dbReference>
<accession>A0A8B8AIF4</accession>